<evidence type="ECO:0000256" key="1">
    <source>
        <dbReference type="SAM" id="MobiDB-lite"/>
    </source>
</evidence>
<name>A0ABX8SBH9_9ACTN</name>
<dbReference type="Proteomes" id="UP000887023">
    <property type="component" value="Chromosome"/>
</dbReference>
<evidence type="ECO:0000313" key="2">
    <source>
        <dbReference type="EMBL" id="QXQ13940.1"/>
    </source>
</evidence>
<feature type="region of interest" description="Disordered" evidence="1">
    <location>
        <begin position="1"/>
        <end position="48"/>
    </location>
</feature>
<sequence length="62" mass="6793">MDAVEIGPDEPVEPAPELRVVRRPQADFRASGGVPATDAERPRQSDPAQARLLLELLEQDDT</sequence>
<evidence type="ECO:0000313" key="3">
    <source>
        <dbReference type="Proteomes" id="UP000887023"/>
    </source>
</evidence>
<dbReference type="RefSeq" id="WP_157079858.1">
    <property type="nucleotide sequence ID" value="NZ_CP079105.1"/>
</dbReference>
<organism evidence="2 3">
    <name type="scientific">Skermania pinensis</name>
    <dbReference type="NCBI Taxonomy" id="39122"/>
    <lineage>
        <taxon>Bacteria</taxon>
        <taxon>Bacillati</taxon>
        <taxon>Actinomycetota</taxon>
        <taxon>Actinomycetes</taxon>
        <taxon>Mycobacteriales</taxon>
        <taxon>Gordoniaceae</taxon>
        <taxon>Skermania</taxon>
    </lineage>
</organism>
<accession>A0ABX8SBH9</accession>
<gene>
    <name evidence="2" type="ORF">KV203_00185</name>
</gene>
<proteinExistence type="predicted"/>
<protein>
    <submittedName>
        <fullName evidence="2">Uncharacterized protein</fullName>
    </submittedName>
</protein>
<reference evidence="2" key="1">
    <citation type="submission" date="2021-07" db="EMBL/GenBank/DDBJ databases">
        <title>Candidatus Kaistella beijingensis sp. nov. isolated from a municipal wastewater treatment plant is involved in sludge foaming.</title>
        <authorList>
            <person name="Song Y."/>
            <person name="Liu S.-J."/>
        </authorList>
    </citation>
    <scope>NUCLEOTIDE SEQUENCE</scope>
    <source>
        <strain evidence="2">DSM 43998</strain>
    </source>
</reference>
<dbReference type="EMBL" id="CP079105">
    <property type="protein sequence ID" value="QXQ13940.1"/>
    <property type="molecule type" value="Genomic_DNA"/>
</dbReference>
<keyword evidence="3" id="KW-1185">Reference proteome</keyword>